<keyword evidence="9" id="KW-1185">Reference proteome</keyword>
<dbReference type="Proteomes" id="UP000193642">
    <property type="component" value="Unassembled WGS sequence"/>
</dbReference>
<keyword evidence="3" id="KW-0433">Leucine-rich repeat</keyword>
<dbReference type="InterPro" id="IPR055414">
    <property type="entry name" value="LRR_R13L4/SHOC2-like"/>
</dbReference>
<dbReference type="InterPro" id="IPR001611">
    <property type="entry name" value="Leu-rich_rpt"/>
</dbReference>
<dbReference type="Pfam" id="PF00560">
    <property type="entry name" value="LRR_1"/>
    <property type="match status" value="1"/>
</dbReference>
<dbReference type="InterPro" id="IPR003591">
    <property type="entry name" value="Leu-rich_rpt_typical-subtyp"/>
</dbReference>
<evidence type="ECO:0000256" key="3">
    <source>
        <dbReference type="ARBA" id="ARBA00022614"/>
    </source>
</evidence>
<dbReference type="OrthoDB" id="676979at2759"/>
<evidence type="ECO:0000256" key="4">
    <source>
        <dbReference type="ARBA" id="ARBA00022729"/>
    </source>
</evidence>
<dbReference type="STRING" id="329046.A0A1Y2B707"/>
<dbReference type="InterPro" id="IPR036047">
    <property type="entry name" value="F-box-like_dom_sf"/>
</dbReference>
<dbReference type="SUPFAM" id="SSF52058">
    <property type="entry name" value="L domain-like"/>
    <property type="match status" value="1"/>
</dbReference>
<dbReference type="EMBL" id="MCGO01000082">
    <property type="protein sequence ID" value="ORY30466.1"/>
    <property type="molecule type" value="Genomic_DNA"/>
</dbReference>
<keyword evidence="5" id="KW-0677">Repeat</keyword>
<evidence type="ECO:0000313" key="9">
    <source>
        <dbReference type="Proteomes" id="UP000193642"/>
    </source>
</evidence>
<accession>A0A1Y2B707</accession>
<sequence length="309" mass="35171">MAVTTKRSSKRRSKLLYQDDSSDASLGSLIQADGDPAMPTHIVQNIFAWIHPRTVLKYSRLSRSIYFAMNDPVFALLNLERFVPITNTDSLQSLPDEFDSLWFRWPRIYQKVYAAWRLYDRAKLDWRGANTLRRKIPKAIGFLSNLTYLSLGSCRLIGEIPSQIGRMMSLEHLHLAWNNLSGPIPPEIGNLVHLKYLSLSDNNLDSNIPEEIGNLVSLQVLDLGNNRLGGHIPSTIGGLTQLQKMALQNNRLSGTIPLEIVHLVCLQEINLYENGFERWLIPNSVASDSHLFHVLKGIGFYREGENHWR</sequence>
<feature type="domain" description="Disease resistance R13L4/SHOC-2-like LRR" evidence="7">
    <location>
        <begin position="187"/>
        <end position="273"/>
    </location>
</feature>
<dbReference type="Gene3D" id="3.80.10.10">
    <property type="entry name" value="Ribonuclease Inhibitor"/>
    <property type="match status" value="1"/>
</dbReference>
<organism evidence="8 9">
    <name type="scientific">Rhizoclosmatium globosum</name>
    <dbReference type="NCBI Taxonomy" id="329046"/>
    <lineage>
        <taxon>Eukaryota</taxon>
        <taxon>Fungi</taxon>
        <taxon>Fungi incertae sedis</taxon>
        <taxon>Chytridiomycota</taxon>
        <taxon>Chytridiomycota incertae sedis</taxon>
        <taxon>Chytridiomycetes</taxon>
        <taxon>Chytridiales</taxon>
        <taxon>Chytriomycetaceae</taxon>
        <taxon>Rhizoclosmatium</taxon>
    </lineage>
</organism>
<keyword evidence="6" id="KW-0472">Membrane</keyword>
<dbReference type="Pfam" id="PF13516">
    <property type="entry name" value="LRR_6"/>
    <property type="match status" value="1"/>
</dbReference>
<dbReference type="AlphaFoldDB" id="A0A1Y2B707"/>
<protein>
    <submittedName>
        <fullName evidence="8">L domain-like protein</fullName>
    </submittedName>
</protein>
<comment type="caution">
    <text evidence="8">The sequence shown here is derived from an EMBL/GenBank/DDBJ whole genome shotgun (WGS) entry which is preliminary data.</text>
</comment>
<evidence type="ECO:0000259" key="7">
    <source>
        <dbReference type="Pfam" id="PF23598"/>
    </source>
</evidence>
<comment type="subcellular location">
    <subcellularLocation>
        <location evidence="1">Cell membrane</location>
    </subcellularLocation>
</comment>
<keyword evidence="4" id="KW-0732">Signal</keyword>
<dbReference type="PANTHER" id="PTHR47988">
    <property type="entry name" value="SOMATIC EMBRYOGENESIS RECEPTOR KINASE 1"/>
    <property type="match status" value="1"/>
</dbReference>
<evidence type="ECO:0000256" key="6">
    <source>
        <dbReference type="ARBA" id="ARBA00023136"/>
    </source>
</evidence>
<evidence type="ECO:0000256" key="1">
    <source>
        <dbReference type="ARBA" id="ARBA00004236"/>
    </source>
</evidence>
<name>A0A1Y2B707_9FUNG</name>
<keyword evidence="2" id="KW-1003">Cell membrane</keyword>
<evidence type="ECO:0000256" key="5">
    <source>
        <dbReference type="ARBA" id="ARBA00022737"/>
    </source>
</evidence>
<dbReference type="Pfam" id="PF23598">
    <property type="entry name" value="LRR_14"/>
    <property type="match status" value="1"/>
</dbReference>
<dbReference type="SMART" id="SM00369">
    <property type="entry name" value="LRR_TYP"/>
    <property type="match status" value="3"/>
</dbReference>
<dbReference type="GO" id="GO:0005886">
    <property type="term" value="C:plasma membrane"/>
    <property type="evidence" value="ECO:0007669"/>
    <property type="project" value="UniProtKB-SubCell"/>
</dbReference>
<dbReference type="FunFam" id="3.80.10.10:FF:000299">
    <property type="entry name" value="Piriformospora indica-insensitive protein 2"/>
    <property type="match status" value="1"/>
</dbReference>
<dbReference type="InterPro" id="IPR032675">
    <property type="entry name" value="LRR_dom_sf"/>
</dbReference>
<evidence type="ECO:0000256" key="2">
    <source>
        <dbReference type="ARBA" id="ARBA00022475"/>
    </source>
</evidence>
<gene>
    <name evidence="8" type="ORF">BCR33DRAFT_724292</name>
</gene>
<proteinExistence type="predicted"/>
<reference evidence="8 9" key="1">
    <citation type="submission" date="2016-07" db="EMBL/GenBank/DDBJ databases">
        <title>Pervasive Adenine N6-methylation of Active Genes in Fungi.</title>
        <authorList>
            <consortium name="DOE Joint Genome Institute"/>
            <person name="Mondo S.J."/>
            <person name="Dannebaum R.O."/>
            <person name="Kuo R.C."/>
            <person name="Labutti K."/>
            <person name="Haridas S."/>
            <person name="Kuo A."/>
            <person name="Salamov A."/>
            <person name="Ahrendt S.R."/>
            <person name="Lipzen A."/>
            <person name="Sullivan W."/>
            <person name="Andreopoulos W.B."/>
            <person name="Clum A."/>
            <person name="Lindquist E."/>
            <person name="Daum C."/>
            <person name="Ramamoorthy G.K."/>
            <person name="Gryganskyi A."/>
            <person name="Culley D."/>
            <person name="Magnuson J.K."/>
            <person name="James T.Y."/>
            <person name="O'Malley M.A."/>
            <person name="Stajich J.E."/>
            <person name="Spatafora J.W."/>
            <person name="Visel A."/>
            <person name="Grigoriev I.V."/>
        </authorList>
    </citation>
    <scope>NUCLEOTIDE SEQUENCE [LARGE SCALE GENOMIC DNA]</scope>
    <source>
        <strain evidence="8 9">JEL800</strain>
    </source>
</reference>
<dbReference type="SUPFAM" id="SSF81383">
    <property type="entry name" value="F-box domain"/>
    <property type="match status" value="1"/>
</dbReference>
<evidence type="ECO:0000313" key="8">
    <source>
        <dbReference type="EMBL" id="ORY30466.1"/>
    </source>
</evidence>